<name>A0ABD0TWW3_DENTH</name>
<dbReference type="EMBL" id="JANQDX010000019">
    <property type="protein sequence ID" value="KAL0904135.1"/>
    <property type="molecule type" value="Genomic_DNA"/>
</dbReference>
<dbReference type="AlphaFoldDB" id="A0ABD0TWW3"/>
<evidence type="ECO:0000313" key="2">
    <source>
        <dbReference type="Proteomes" id="UP001552299"/>
    </source>
</evidence>
<dbReference type="Proteomes" id="UP001552299">
    <property type="component" value="Unassembled WGS sequence"/>
</dbReference>
<evidence type="ECO:0000313" key="1">
    <source>
        <dbReference type="EMBL" id="KAL0904135.1"/>
    </source>
</evidence>
<comment type="caution">
    <text evidence="1">The sequence shown here is derived from an EMBL/GenBank/DDBJ whole genome shotgun (WGS) entry which is preliminary data.</text>
</comment>
<sequence length="204" mass="23095">MYRSEKSDALQIYDVTGNPHLISSEQGPPLEVTNNFFNFNGLFSHFQQFYFVCASRERGSKRVPADEDRSMEALWVAHADVVKRLDEMTASFDSLTAELQQEFILARSSASCKTCCIIERRADTLWPPSPDSEATQRIRPCEFSARNGGNLRILRPILSIGEARKKPRKRKLLLMLAMSARFCGASAELEMEKKRGSSVARKLD</sequence>
<organism evidence="1 2">
    <name type="scientific">Dendrobium thyrsiflorum</name>
    <name type="common">Pinecone-like raceme dendrobium</name>
    <name type="synonym">Orchid</name>
    <dbReference type="NCBI Taxonomy" id="117978"/>
    <lineage>
        <taxon>Eukaryota</taxon>
        <taxon>Viridiplantae</taxon>
        <taxon>Streptophyta</taxon>
        <taxon>Embryophyta</taxon>
        <taxon>Tracheophyta</taxon>
        <taxon>Spermatophyta</taxon>
        <taxon>Magnoliopsida</taxon>
        <taxon>Liliopsida</taxon>
        <taxon>Asparagales</taxon>
        <taxon>Orchidaceae</taxon>
        <taxon>Epidendroideae</taxon>
        <taxon>Malaxideae</taxon>
        <taxon>Dendrobiinae</taxon>
        <taxon>Dendrobium</taxon>
    </lineage>
</organism>
<accession>A0ABD0TWW3</accession>
<protein>
    <submittedName>
        <fullName evidence="1">Uncharacterized protein</fullName>
    </submittedName>
</protein>
<gene>
    <name evidence="1" type="ORF">M5K25_026209</name>
</gene>
<proteinExistence type="predicted"/>
<reference evidence="1 2" key="1">
    <citation type="journal article" date="2024" name="Plant Biotechnol. J.">
        <title>Dendrobium thyrsiflorum genome and its molecular insights into genes involved in important horticultural traits.</title>
        <authorList>
            <person name="Chen B."/>
            <person name="Wang J.Y."/>
            <person name="Zheng P.J."/>
            <person name="Li K.L."/>
            <person name="Liang Y.M."/>
            <person name="Chen X.F."/>
            <person name="Zhang C."/>
            <person name="Zhao X."/>
            <person name="He X."/>
            <person name="Zhang G.Q."/>
            <person name="Liu Z.J."/>
            <person name="Xu Q."/>
        </authorList>
    </citation>
    <scope>NUCLEOTIDE SEQUENCE [LARGE SCALE GENOMIC DNA]</scope>
    <source>
        <strain evidence="1">GZMU011</strain>
    </source>
</reference>
<keyword evidence="2" id="KW-1185">Reference proteome</keyword>